<dbReference type="Pfam" id="PF12473">
    <property type="entry name" value="DUF3694"/>
    <property type="match status" value="1"/>
</dbReference>
<dbReference type="InParanoid" id="A0A066WNA5"/>
<evidence type="ECO:0000313" key="16">
    <source>
        <dbReference type="EMBL" id="KDN52110.1"/>
    </source>
</evidence>
<dbReference type="Pfam" id="PF12423">
    <property type="entry name" value="KIF1B"/>
    <property type="match status" value="1"/>
</dbReference>
<feature type="region of interest" description="Disordered" evidence="12">
    <location>
        <begin position="1107"/>
        <end position="1147"/>
    </location>
</feature>
<dbReference type="SUPFAM" id="SSF52540">
    <property type="entry name" value="P-loop containing nucleoside triphosphate hydrolases"/>
    <property type="match status" value="1"/>
</dbReference>
<dbReference type="GeneID" id="25263139"/>
<dbReference type="Pfam" id="PF00169">
    <property type="entry name" value="PH"/>
    <property type="match status" value="1"/>
</dbReference>
<dbReference type="Proteomes" id="UP000027361">
    <property type="component" value="Unassembled WGS sequence"/>
</dbReference>
<dbReference type="FunFam" id="3.40.850.10:FF:000047">
    <property type="entry name" value="Kinesin family protein"/>
    <property type="match status" value="1"/>
</dbReference>
<evidence type="ECO:0000256" key="1">
    <source>
        <dbReference type="ARBA" id="ARBA00004245"/>
    </source>
</evidence>
<feature type="region of interest" description="Disordered" evidence="12">
    <location>
        <begin position="1453"/>
        <end position="1487"/>
    </location>
</feature>
<dbReference type="SMART" id="SM00233">
    <property type="entry name" value="PH"/>
    <property type="match status" value="1"/>
</dbReference>
<dbReference type="PROSITE" id="PS50006">
    <property type="entry name" value="FHA_DOMAIN"/>
    <property type="match status" value="1"/>
</dbReference>
<dbReference type="InterPro" id="IPR032405">
    <property type="entry name" value="Kinesin_assoc"/>
</dbReference>
<dbReference type="Pfam" id="PF00225">
    <property type="entry name" value="Kinesin"/>
    <property type="match status" value="1"/>
</dbReference>
<feature type="domain" description="FHA" evidence="14">
    <location>
        <begin position="508"/>
        <end position="559"/>
    </location>
</feature>
<evidence type="ECO:0000256" key="4">
    <source>
        <dbReference type="ARBA" id="ARBA00022701"/>
    </source>
</evidence>
<dbReference type="InterPro" id="IPR036961">
    <property type="entry name" value="Kinesin_motor_dom_sf"/>
</dbReference>
<dbReference type="SMART" id="SM00129">
    <property type="entry name" value="KISc"/>
    <property type="match status" value="1"/>
</dbReference>
<dbReference type="HOGENOM" id="CLU_001485_20_3_1"/>
<dbReference type="GO" id="GO:0008574">
    <property type="term" value="F:plus-end-directed microtubule motor activity"/>
    <property type="evidence" value="ECO:0007669"/>
    <property type="project" value="UniProtKB-ARBA"/>
</dbReference>
<dbReference type="PROSITE" id="PS00411">
    <property type="entry name" value="KINESIN_MOTOR_1"/>
    <property type="match status" value="1"/>
</dbReference>
<dbReference type="InterPro" id="IPR011993">
    <property type="entry name" value="PH-like_dom_sf"/>
</dbReference>
<dbReference type="GO" id="GO:0047496">
    <property type="term" value="P:vesicle transport along microtubule"/>
    <property type="evidence" value="ECO:0007669"/>
    <property type="project" value="UniProtKB-ARBA"/>
</dbReference>
<dbReference type="PROSITE" id="PS50003">
    <property type="entry name" value="PH_DOMAIN"/>
    <property type="match status" value="1"/>
</dbReference>
<dbReference type="EMBL" id="JMSN01000014">
    <property type="protein sequence ID" value="KDN52110.1"/>
    <property type="molecule type" value="Genomic_DNA"/>
</dbReference>
<keyword evidence="6 10" id="KW-0067">ATP-binding</keyword>
<dbReference type="PANTHER" id="PTHR47117">
    <property type="entry name" value="STAR-RELATED LIPID TRANSFER PROTEIN 9"/>
    <property type="match status" value="1"/>
</dbReference>
<evidence type="ECO:0000259" key="13">
    <source>
        <dbReference type="PROSITE" id="PS50003"/>
    </source>
</evidence>
<dbReference type="FunFam" id="2.60.200.20:FF:000001">
    <property type="entry name" value="Kinesin family member 1B"/>
    <property type="match status" value="1"/>
</dbReference>
<dbReference type="GO" id="GO:0005874">
    <property type="term" value="C:microtubule"/>
    <property type="evidence" value="ECO:0007669"/>
    <property type="project" value="UniProtKB-KW"/>
</dbReference>
<evidence type="ECO:0000256" key="12">
    <source>
        <dbReference type="SAM" id="MobiDB-lite"/>
    </source>
</evidence>
<dbReference type="GO" id="GO:0005524">
    <property type="term" value="F:ATP binding"/>
    <property type="evidence" value="ECO:0007669"/>
    <property type="project" value="UniProtKB-UniRule"/>
</dbReference>
<feature type="binding site" evidence="10">
    <location>
        <begin position="100"/>
        <end position="107"/>
    </location>
    <ligand>
        <name>ATP</name>
        <dbReference type="ChEBI" id="CHEBI:30616"/>
    </ligand>
</feature>
<keyword evidence="2" id="KW-0813">Transport</keyword>
<feature type="region of interest" description="Disordered" evidence="12">
    <location>
        <begin position="40"/>
        <end position="64"/>
    </location>
</feature>
<feature type="compositionally biased region" description="Basic and acidic residues" evidence="12">
    <location>
        <begin position="1138"/>
        <end position="1147"/>
    </location>
</feature>
<dbReference type="CDD" id="cd01365">
    <property type="entry name" value="KISc_KIF1A_KIF1B"/>
    <property type="match status" value="1"/>
</dbReference>
<dbReference type="Gene3D" id="2.30.29.30">
    <property type="entry name" value="Pleckstrin-homology domain (PH domain)/Phosphotyrosine-binding domain (PTB)"/>
    <property type="match status" value="1"/>
</dbReference>
<evidence type="ECO:0000256" key="8">
    <source>
        <dbReference type="ARBA" id="ARBA00023175"/>
    </source>
</evidence>
<comment type="subcellular location">
    <subcellularLocation>
        <location evidence="1">Cytoplasm</location>
        <location evidence="1">Cytoskeleton</location>
    </subcellularLocation>
</comment>
<feature type="domain" description="Kinesin motor" evidence="15">
    <location>
        <begin position="6"/>
        <end position="359"/>
    </location>
</feature>
<dbReference type="OrthoDB" id="3176171at2759"/>
<keyword evidence="7 11" id="KW-0175">Coiled coil</keyword>
<dbReference type="PRINTS" id="PR00380">
    <property type="entry name" value="KINESINHEAVY"/>
</dbReference>
<name>A0A066WNA5_TILAU</name>
<comment type="similarity">
    <text evidence="10">Belongs to the TRAFAC class myosin-kinesin ATPase superfamily. Kinesin family.</text>
</comment>
<dbReference type="RefSeq" id="XP_013244953.1">
    <property type="nucleotide sequence ID" value="XM_013389499.1"/>
</dbReference>
<dbReference type="InterPro" id="IPR022140">
    <property type="entry name" value="Kinesin-like_KIF1-typ"/>
</dbReference>
<dbReference type="Pfam" id="PF16183">
    <property type="entry name" value="Kinesin_assoc"/>
    <property type="match status" value="1"/>
</dbReference>
<dbReference type="SMART" id="SM00240">
    <property type="entry name" value="FHA"/>
    <property type="match status" value="1"/>
</dbReference>
<keyword evidence="3" id="KW-0963">Cytoplasm</keyword>
<dbReference type="Gene3D" id="2.60.200.20">
    <property type="match status" value="1"/>
</dbReference>
<dbReference type="Gene3D" id="6.10.250.2520">
    <property type="match status" value="1"/>
</dbReference>
<dbReference type="SUPFAM" id="SSF50729">
    <property type="entry name" value="PH domain-like"/>
    <property type="match status" value="1"/>
</dbReference>
<feature type="compositionally biased region" description="Polar residues" evidence="12">
    <location>
        <begin position="1113"/>
        <end position="1123"/>
    </location>
</feature>
<keyword evidence="17" id="KW-1185">Reference proteome</keyword>
<dbReference type="GO" id="GO:0005546">
    <property type="term" value="F:phosphatidylinositol-4,5-bisphosphate binding"/>
    <property type="evidence" value="ECO:0007669"/>
    <property type="project" value="UniProtKB-ARBA"/>
</dbReference>
<dbReference type="InterPro" id="IPR001752">
    <property type="entry name" value="Kinesin_motor_dom"/>
</dbReference>
<reference evidence="16 17" key="1">
    <citation type="submission" date="2014-05" db="EMBL/GenBank/DDBJ databases">
        <title>Draft genome sequence of a rare smut relative, Tilletiaria anomala UBC 951.</title>
        <authorList>
            <consortium name="DOE Joint Genome Institute"/>
            <person name="Toome M."/>
            <person name="Kuo A."/>
            <person name="Henrissat B."/>
            <person name="Lipzen A."/>
            <person name="Tritt A."/>
            <person name="Yoshinaga Y."/>
            <person name="Zane M."/>
            <person name="Barry K."/>
            <person name="Grigoriev I.V."/>
            <person name="Spatafora J.W."/>
            <person name="Aimea M.C."/>
        </authorList>
    </citation>
    <scope>NUCLEOTIDE SEQUENCE [LARGE SCALE GENOMIC DNA]</scope>
    <source>
        <strain evidence="16 17">UBC 951</strain>
    </source>
</reference>
<proteinExistence type="inferred from homology"/>
<evidence type="ECO:0000256" key="11">
    <source>
        <dbReference type="SAM" id="Coils"/>
    </source>
</evidence>
<dbReference type="GO" id="GO:0008017">
    <property type="term" value="F:microtubule binding"/>
    <property type="evidence" value="ECO:0007669"/>
    <property type="project" value="InterPro"/>
</dbReference>
<dbReference type="InterPro" id="IPR019821">
    <property type="entry name" value="Kinesin_motor_CS"/>
</dbReference>
<evidence type="ECO:0000256" key="10">
    <source>
        <dbReference type="PROSITE-ProRule" id="PRU00283"/>
    </source>
</evidence>
<dbReference type="InterPro" id="IPR022164">
    <property type="entry name" value="Kinesin-like"/>
</dbReference>
<evidence type="ECO:0000256" key="7">
    <source>
        <dbReference type="ARBA" id="ARBA00023054"/>
    </source>
</evidence>
<dbReference type="InterPro" id="IPR000253">
    <property type="entry name" value="FHA_dom"/>
</dbReference>
<dbReference type="Pfam" id="PF00498">
    <property type="entry name" value="FHA"/>
    <property type="match status" value="1"/>
</dbReference>
<keyword evidence="5 10" id="KW-0547">Nucleotide-binding</keyword>
<evidence type="ECO:0000256" key="9">
    <source>
        <dbReference type="ARBA" id="ARBA00023212"/>
    </source>
</evidence>
<dbReference type="PROSITE" id="PS50067">
    <property type="entry name" value="KINESIN_MOTOR_2"/>
    <property type="match status" value="1"/>
</dbReference>
<dbReference type="InterPro" id="IPR027417">
    <property type="entry name" value="P-loop_NTPase"/>
</dbReference>
<feature type="region of interest" description="Disordered" evidence="12">
    <location>
        <begin position="601"/>
        <end position="626"/>
    </location>
</feature>
<dbReference type="InterPro" id="IPR001849">
    <property type="entry name" value="PH_domain"/>
</dbReference>
<feature type="domain" description="PH" evidence="13">
    <location>
        <begin position="1500"/>
        <end position="1600"/>
    </location>
</feature>
<dbReference type="STRING" id="1037660.A0A066WNA5"/>
<keyword evidence="4" id="KW-0493">Microtubule</keyword>
<gene>
    <name evidence="16" type="ORF">K437DRAFT_244300</name>
</gene>
<evidence type="ECO:0000256" key="2">
    <source>
        <dbReference type="ARBA" id="ARBA00022448"/>
    </source>
</evidence>
<feature type="compositionally biased region" description="Pro residues" evidence="12">
    <location>
        <begin position="1472"/>
        <end position="1481"/>
    </location>
</feature>
<evidence type="ECO:0000256" key="5">
    <source>
        <dbReference type="ARBA" id="ARBA00022741"/>
    </source>
</evidence>
<organism evidence="16 17">
    <name type="scientific">Tilletiaria anomala (strain ATCC 24038 / CBS 436.72 / UBC 951)</name>
    <dbReference type="NCBI Taxonomy" id="1037660"/>
    <lineage>
        <taxon>Eukaryota</taxon>
        <taxon>Fungi</taxon>
        <taxon>Dikarya</taxon>
        <taxon>Basidiomycota</taxon>
        <taxon>Ustilaginomycotina</taxon>
        <taxon>Exobasidiomycetes</taxon>
        <taxon>Georgefischeriales</taxon>
        <taxon>Tilletiariaceae</taxon>
        <taxon>Tilletiaria</taxon>
    </lineage>
</organism>
<evidence type="ECO:0000259" key="14">
    <source>
        <dbReference type="PROSITE" id="PS50006"/>
    </source>
</evidence>
<protein>
    <submittedName>
        <fullName evidence="16">Kinesin-domain-containing protein</fullName>
    </submittedName>
</protein>
<evidence type="ECO:0000313" key="17">
    <source>
        <dbReference type="Proteomes" id="UP000027361"/>
    </source>
</evidence>
<dbReference type="OMA" id="GAWKPRG"/>
<evidence type="ECO:0000259" key="15">
    <source>
        <dbReference type="PROSITE" id="PS50067"/>
    </source>
</evidence>
<keyword evidence="9" id="KW-0206">Cytoskeleton</keyword>
<evidence type="ECO:0000256" key="3">
    <source>
        <dbReference type="ARBA" id="ARBA00022490"/>
    </source>
</evidence>
<feature type="coiled-coil region" evidence="11">
    <location>
        <begin position="742"/>
        <end position="769"/>
    </location>
</feature>
<comment type="caution">
    <text evidence="16">The sequence shown here is derived from an EMBL/GenBank/DDBJ whole genome shotgun (WGS) entry which is preliminary data.</text>
</comment>
<dbReference type="SUPFAM" id="SSF49879">
    <property type="entry name" value="SMAD/FHA domain"/>
    <property type="match status" value="1"/>
</dbReference>
<dbReference type="CDD" id="cd22705">
    <property type="entry name" value="FHA_KIF1"/>
    <property type="match status" value="1"/>
</dbReference>
<evidence type="ECO:0000256" key="6">
    <source>
        <dbReference type="ARBA" id="ARBA00022840"/>
    </source>
</evidence>
<dbReference type="InterPro" id="IPR008984">
    <property type="entry name" value="SMAD_FHA_dom_sf"/>
</dbReference>
<accession>A0A066WNA5</accession>
<dbReference type="Gene3D" id="3.40.850.10">
    <property type="entry name" value="Kinesin motor domain"/>
    <property type="match status" value="1"/>
</dbReference>
<keyword evidence="8 10" id="KW-0505">Motor protein</keyword>
<sequence length="1602" mass="178361">MADSGNIKVVVRCRPLNSRERNRGASHLVDVVDSHQLVLNPPNETDTRENAKATKKKPMPFSFDRSFDENTEQHEVFDYVGIELLEHAFNGFNTCVFAYGQTGSGKSHSMVGYAEQKGLIPLTCQRLFDDITSKTAQDPHLKFSVEVSYIEIYNEKVRDLLNPKNKGNLKVREHPSLGPYVEDLSKLVVSSFGGIESLMDEGNKARTVAATNMNETSSRSHAVITLVLTQKRFDPDTKLEAEKVSRISLVDLAGSERANSTGATGARLKEGANINKSLTTLGKVIAALATASMDPPKGAPKKKAAALDNFVPYRDSVLTWLLKDSLGGNSKTAMIAAISPADYEETLSTLRYADQAKKIKNKAVVNEDPNARLIRELKEELEMLRSRVSVGGGGDESSWDPNVPPEKQVVRYQTKSGEIRTVTKAELQEQMEQSEKLMSSLNESWEEKLLKTQEIQKEREQALEELGISVDKGNVGVHTPKTLPHLVNLNEDPLMSECLIYQIKAGKTLVGNLDTNSDAQIRLSGAKILPEHCIFENEEGKVSIRAMPNSMTMVNGKRVSSDEPRRLRSGYRVILGDFHVFRFNHPEEVRRARDKVKSALAVSTGEESSQTLISRPDSPASDQDNTDVDWTYARREAVMAKLKGENVDFEKLNEEELEKLFEDVQRARFSKRGGRPESRMSFVDDAMSESASSNTRPGYQYSVFTDDTSVDQWASEWDNVPSNGLPPNLAPRSPGEIGTPSSVELAKETEILKIKVKEYEEKLAKQTRQQAKIKFGDGNIEYTEAEKQLLKNALGKWRNHKIVHMAEAILAHSALVKEANVISKELGKNTVYQVTVVDDEPLSSLSTGEVIAGLDDFDDVSDPALASSPKPCVAVKVLDFAHSTAYTWSIAKLEDRLQKMRNLYMFLDRPEYSRHFNWADPFYEAVPPGFIFIGQALVPLAPLARRVTSSYRIPLLNQHFHEFKGTCSVQLKFISISANSKQAKNGASSPPSDSSIADASDLDLPLGHKLGLSATVDALEGLNSRYFESVHLQIRQKSFTGDADPGSEVYAAVPTEIRGDASWRDVRLRKTFTISISAAAREHLRAGFAAVELHAKVTPAYLRDVERHDARTSRSPSTITGQIDKTRNGHSDIVQQSRRPEAEMRHEERHDVLAKVQICELGHSGEYEPVAVRCSSSLDPGAFFLRQGSQRRIQIKLRSDSGKQFPWSQVRQLSVGNVRLLDSKGRLHASNAEELKPLTTTAKQQGIIFKEDGTGELTLWAWWDSGMHDTLFLTRVSPAGQRTLLQLSMKVDVDTCLESVQFDMDIAVTINARDAKPPGRFASFIEAAATGARSTVACTAIFSIKLRPLLTKHSKEIWRVDTSDKYVRGQEALRHWRPRSLSLLRDYAATTRKQHLRAEVDAVRSMLIAHPPLSLSDGFAASSEQQEAVQMHVAQQVVNYWKTRVRNTKLPFAAESSGDAAPGDPEISPPAGGKPPVPGPPSDKGKKLTATVQLVPRTDMSARRGWLFIVSNPMNPDLWVKQWCVLKRPYLFIYDDANETEETQVMNLTSIRVEHSTDVERMLERQNVFCLYTAANSWFLQASTSTDLEQWIHALDTFAGVR</sequence>